<comment type="caution">
    <text evidence="1">The sequence shown here is derived from an EMBL/GenBank/DDBJ whole genome shotgun (WGS) entry which is preliminary data.</text>
</comment>
<dbReference type="Proteomes" id="UP001055172">
    <property type="component" value="Unassembled WGS sequence"/>
</dbReference>
<sequence>MSGTEMQRAKESAAEIMRQKQAAVTRLDAGGSWWDGGVLVRAWDADDARAAEARKTAEGAGGSKKK</sequence>
<dbReference type="AlphaFoldDB" id="A0AA37LS91"/>
<evidence type="ECO:0000313" key="1">
    <source>
        <dbReference type="EMBL" id="GJC82512.1"/>
    </source>
</evidence>
<organism evidence="1 2">
    <name type="scientific">Colletotrichum liriopes</name>
    <dbReference type="NCBI Taxonomy" id="708192"/>
    <lineage>
        <taxon>Eukaryota</taxon>
        <taxon>Fungi</taxon>
        <taxon>Dikarya</taxon>
        <taxon>Ascomycota</taxon>
        <taxon>Pezizomycotina</taxon>
        <taxon>Sordariomycetes</taxon>
        <taxon>Hypocreomycetidae</taxon>
        <taxon>Glomerellales</taxon>
        <taxon>Glomerellaceae</taxon>
        <taxon>Colletotrichum</taxon>
        <taxon>Colletotrichum spaethianum species complex</taxon>
    </lineage>
</organism>
<keyword evidence="2" id="KW-1185">Reference proteome</keyword>
<name>A0AA37LS91_9PEZI</name>
<evidence type="ECO:0000313" key="2">
    <source>
        <dbReference type="Proteomes" id="UP001055172"/>
    </source>
</evidence>
<reference evidence="1 2" key="1">
    <citation type="submission" date="2021-07" db="EMBL/GenBank/DDBJ databases">
        <title>Genome data of Colletotrichum spaethianum.</title>
        <authorList>
            <person name="Utami Y.D."/>
            <person name="Hiruma K."/>
        </authorList>
    </citation>
    <scope>NUCLEOTIDE SEQUENCE [LARGE SCALE GENOMIC DNA]</scope>
    <source>
        <strain evidence="1 2">MAFF 242679</strain>
    </source>
</reference>
<dbReference type="EMBL" id="BPPX01000009">
    <property type="protein sequence ID" value="GJC82512.1"/>
    <property type="molecule type" value="Genomic_DNA"/>
</dbReference>
<protein>
    <submittedName>
        <fullName evidence="1">Uncharacterized protein</fullName>
    </submittedName>
</protein>
<accession>A0AA37LS91</accession>
<proteinExistence type="predicted"/>
<gene>
    <name evidence="1" type="ORF">ColLi_05350</name>
</gene>